<protein>
    <submittedName>
        <fullName evidence="2">Uncharacterized protein</fullName>
    </submittedName>
</protein>
<gene>
    <name evidence="2" type="ORF">E7811_16955</name>
</gene>
<organism evidence="2 3">
    <name type="scientific">Aliigemmobacter aestuarii</name>
    <dbReference type="NCBI Taxonomy" id="1445661"/>
    <lineage>
        <taxon>Bacteria</taxon>
        <taxon>Pseudomonadati</taxon>
        <taxon>Pseudomonadota</taxon>
        <taxon>Alphaproteobacteria</taxon>
        <taxon>Rhodobacterales</taxon>
        <taxon>Paracoccaceae</taxon>
        <taxon>Aliigemmobacter</taxon>
    </lineage>
</organism>
<reference evidence="2 3" key="1">
    <citation type="submission" date="2019-04" db="EMBL/GenBank/DDBJ databases">
        <title>Draft genome sequence of Gemmobacter aestuarii sp. nov.</title>
        <authorList>
            <person name="Hameed A."/>
            <person name="Lin S.-Y."/>
            <person name="Shahina M."/>
            <person name="Lai W.-A."/>
            <person name="Young C.-C."/>
        </authorList>
    </citation>
    <scope>NUCLEOTIDE SEQUENCE [LARGE SCALE GENOMIC DNA]</scope>
    <source>
        <strain evidence="2 3">CC-PW-75</strain>
    </source>
</reference>
<proteinExistence type="predicted"/>
<dbReference type="Proteomes" id="UP000309450">
    <property type="component" value="Unassembled WGS sequence"/>
</dbReference>
<comment type="caution">
    <text evidence="2">The sequence shown here is derived from an EMBL/GenBank/DDBJ whole genome shotgun (WGS) entry which is preliminary data.</text>
</comment>
<sequence length="101" mass="11091">MARILEEIPAARNSHNQKPPTPKKGGGQMLNLGEFGAASHDFVKIGPQAAKITPLFGHNSLSGDNRTRCSPLTLEKYKFERVHWFVAGNKRKGTSAIVDHL</sequence>
<dbReference type="EMBL" id="SSND01000006">
    <property type="protein sequence ID" value="THD81160.1"/>
    <property type="molecule type" value="Genomic_DNA"/>
</dbReference>
<dbReference type="AlphaFoldDB" id="A0A4S3MIS8"/>
<evidence type="ECO:0000313" key="2">
    <source>
        <dbReference type="EMBL" id="THD81160.1"/>
    </source>
</evidence>
<keyword evidence="3" id="KW-1185">Reference proteome</keyword>
<evidence type="ECO:0000256" key="1">
    <source>
        <dbReference type="SAM" id="MobiDB-lite"/>
    </source>
</evidence>
<accession>A0A4S3MIS8</accession>
<feature type="region of interest" description="Disordered" evidence="1">
    <location>
        <begin position="1"/>
        <end position="31"/>
    </location>
</feature>
<evidence type="ECO:0000313" key="3">
    <source>
        <dbReference type="Proteomes" id="UP000309450"/>
    </source>
</evidence>
<dbReference type="RefSeq" id="WP_136395873.1">
    <property type="nucleotide sequence ID" value="NZ_SSND01000006.1"/>
</dbReference>
<name>A0A4S3MIS8_9RHOB</name>